<dbReference type="KEGG" id="hbs:IPV69_01705"/>
<dbReference type="Proteomes" id="UP000593765">
    <property type="component" value="Chromosome"/>
</dbReference>
<reference evidence="1 2" key="1">
    <citation type="submission" date="2020-10" db="EMBL/GenBank/DDBJ databases">
        <title>Wide distribution of Phycisphaera-like planctomycetes from WD2101 soil group in peatlands and genome analysis of the first cultivated representative.</title>
        <authorList>
            <person name="Dedysh S.N."/>
            <person name="Beletsky A.V."/>
            <person name="Ivanova A."/>
            <person name="Kulichevskaya I.S."/>
            <person name="Suzina N.E."/>
            <person name="Philippov D.A."/>
            <person name="Rakitin A.L."/>
            <person name="Mardanov A.V."/>
            <person name="Ravin N.V."/>
        </authorList>
    </citation>
    <scope>NUCLEOTIDE SEQUENCE [LARGE SCALE GENOMIC DNA]</scope>
    <source>
        <strain evidence="1 2">M1803</strain>
    </source>
</reference>
<dbReference type="EMBL" id="CP063458">
    <property type="protein sequence ID" value="QOV90114.1"/>
    <property type="molecule type" value="Genomic_DNA"/>
</dbReference>
<evidence type="ECO:0000313" key="2">
    <source>
        <dbReference type="Proteomes" id="UP000593765"/>
    </source>
</evidence>
<accession>A0A7M2WXN6</accession>
<gene>
    <name evidence="1" type="ORF">IPV69_01705</name>
</gene>
<name>A0A7M2WXN6_9BACT</name>
<sequence length="453" mass="47175">MSNRRRGVASMLAMLFLILFSVLAIGFYASSNMSAQVARNERVSADAQLAAESGLAFMRYQLGQVDIPVSTTNDAMFPAVTAELAKLLDGTTNMGGKTVQAVNGVVSIPGSSAWINLDSAGKQKFQASVTQSGAFLILTVIGQGPDPAITRTVRIKFQKAPRASALFDYGVASKGKIVTSGSSRIIGQGDPARGSILSTNMTDATPVVINGKEVSGDISIVNPTGSVSYSGASIGGTSNTILIQDHIHKGVQEPDFPDVDTSAYAAYAVTKYTGQKTLDNVYIPANTNPKFTGNTTIKGVLYIKAPNVVDFGGTVTIQGVIVVENGAALDLTKNQLNFTGNVNATGVETLPASYGGLRNLTGAFVLANNFYTSFSGNFGTVSGHIIASKIKFWGNAGGVVKGSVINMNDVQMDVGGSSQVTIASTGTSNYPTGVTFGAKFAPLPDTYVELPME</sequence>
<evidence type="ECO:0000313" key="1">
    <source>
        <dbReference type="EMBL" id="QOV90114.1"/>
    </source>
</evidence>
<protein>
    <submittedName>
        <fullName evidence="1">Pilus assembly PilX N-terminal domain-containing protein</fullName>
    </submittedName>
</protein>
<proteinExistence type="predicted"/>
<keyword evidence="2" id="KW-1185">Reference proteome</keyword>
<dbReference type="RefSeq" id="WP_206293186.1">
    <property type="nucleotide sequence ID" value="NZ_CP063458.1"/>
</dbReference>
<organism evidence="1 2">
    <name type="scientific">Humisphaera borealis</name>
    <dbReference type="NCBI Taxonomy" id="2807512"/>
    <lineage>
        <taxon>Bacteria</taxon>
        <taxon>Pseudomonadati</taxon>
        <taxon>Planctomycetota</taxon>
        <taxon>Phycisphaerae</taxon>
        <taxon>Tepidisphaerales</taxon>
        <taxon>Tepidisphaeraceae</taxon>
        <taxon>Humisphaera</taxon>
    </lineage>
</organism>
<dbReference type="AlphaFoldDB" id="A0A7M2WXN6"/>